<dbReference type="PROSITE" id="PS51186">
    <property type="entry name" value="GNAT"/>
    <property type="match status" value="1"/>
</dbReference>
<dbReference type="GO" id="GO:0008999">
    <property type="term" value="F:protein-N-terminal-alanine acetyltransferase activity"/>
    <property type="evidence" value="ECO:0007669"/>
    <property type="project" value="UniProtKB-EC"/>
</dbReference>
<sequence length="149" mass="16784">MHIRQMNGGDVATVSAIEERSLSAWNRQQIRSELQRKYGIALVAVAPDGEVRAWCCGLQTGVEAELLKITVGPEVRRSGIGRALLQEFCSIAKGQGAEQIFLEVRSQNHPALRLYEQHGFLKTGRRKDYYKEPVDDAVMYVLRLNDDPE</sequence>
<dbReference type="PANTHER" id="PTHR43420">
    <property type="entry name" value="ACETYLTRANSFERASE"/>
    <property type="match status" value="1"/>
</dbReference>
<dbReference type="EMBL" id="CP003985">
    <property type="protein sequence ID" value="AGF77365.1"/>
    <property type="molecule type" value="Genomic_DNA"/>
</dbReference>
<comment type="subcellular location">
    <subcellularLocation>
        <location evidence="5">Cytoplasm</location>
    </subcellularLocation>
</comment>
<dbReference type="EC" id="2.3.1.266" evidence="5"/>
<reference evidence="8" key="1">
    <citation type="journal article" date="2013" name="Stand. Genomic Sci.">
        <title>Complete genome sequence of Desulfocapsa sulfexigens, a marine deltaproteobacterium specialized in disproportionating inorganic sulfur compounds.</title>
        <authorList>
            <person name="Finster K.W."/>
            <person name="Kjeldsen K.U."/>
            <person name="Kube M."/>
            <person name="Reinhardt R."/>
            <person name="Mussmann M."/>
            <person name="Amann R."/>
            <person name="Schreiber L."/>
        </authorList>
    </citation>
    <scope>NUCLEOTIDE SEQUENCE [LARGE SCALE GENOMIC DNA]</scope>
    <source>
        <strain evidence="8">DSM 10523 / SB164P1</strain>
    </source>
</reference>
<proteinExistence type="inferred from homology"/>
<evidence type="ECO:0000256" key="4">
    <source>
        <dbReference type="ARBA" id="ARBA00023315"/>
    </source>
</evidence>
<dbReference type="InterPro" id="IPR000182">
    <property type="entry name" value="GNAT_dom"/>
</dbReference>
<comment type="function">
    <text evidence="5">Acetylates the N-terminal alanine of ribosomal protein bS18.</text>
</comment>
<dbReference type="HOGENOM" id="CLU_013985_23_3_7"/>
<keyword evidence="3 7" id="KW-0808">Transferase</keyword>
<keyword evidence="4" id="KW-0012">Acyltransferase</keyword>
<name>M1PC93_DESSD</name>
<dbReference type="NCBIfam" id="TIGR01575">
    <property type="entry name" value="rimI"/>
    <property type="match status" value="1"/>
</dbReference>
<comment type="catalytic activity">
    <reaction evidence="5">
        <text>N-terminal L-alanyl-[ribosomal protein bS18] + acetyl-CoA = N-terminal N(alpha)-acetyl-L-alanyl-[ribosomal protein bS18] + CoA + H(+)</text>
        <dbReference type="Rhea" id="RHEA:43756"/>
        <dbReference type="Rhea" id="RHEA-COMP:10676"/>
        <dbReference type="Rhea" id="RHEA-COMP:10677"/>
        <dbReference type="ChEBI" id="CHEBI:15378"/>
        <dbReference type="ChEBI" id="CHEBI:57287"/>
        <dbReference type="ChEBI" id="CHEBI:57288"/>
        <dbReference type="ChEBI" id="CHEBI:64718"/>
        <dbReference type="ChEBI" id="CHEBI:83683"/>
        <dbReference type="EC" id="2.3.1.266"/>
    </reaction>
</comment>
<dbReference type="InterPro" id="IPR016181">
    <property type="entry name" value="Acyl_CoA_acyltransferase"/>
</dbReference>
<dbReference type="Pfam" id="PF00583">
    <property type="entry name" value="Acetyltransf_1"/>
    <property type="match status" value="1"/>
</dbReference>
<evidence type="ECO:0000313" key="7">
    <source>
        <dbReference type="EMBL" id="AGF77365.1"/>
    </source>
</evidence>
<dbReference type="CDD" id="cd04301">
    <property type="entry name" value="NAT_SF"/>
    <property type="match status" value="1"/>
</dbReference>
<dbReference type="eggNOG" id="COG0456">
    <property type="taxonomic scope" value="Bacteria"/>
</dbReference>
<evidence type="ECO:0000256" key="1">
    <source>
        <dbReference type="ARBA" id="ARBA00005395"/>
    </source>
</evidence>
<dbReference type="SUPFAM" id="SSF55729">
    <property type="entry name" value="Acyl-CoA N-acyltransferases (Nat)"/>
    <property type="match status" value="1"/>
</dbReference>
<dbReference type="InterPro" id="IPR006464">
    <property type="entry name" value="AcTrfase_RimI/Ard1"/>
</dbReference>
<dbReference type="InterPro" id="IPR050680">
    <property type="entry name" value="YpeA/RimI_acetyltransf"/>
</dbReference>
<gene>
    <name evidence="7" type="ordered locus">UWK_00788</name>
</gene>
<dbReference type="Gene3D" id="3.40.630.30">
    <property type="match status" value="1"/>
</dbReference>
<dbReference type="KEGG" id="dsf:UWK_00788"/>
<protein>
    <recommendedName>
        <fullName evidence="5">[Ribosomal protein bS18]-alanine N-acetyltransferase</fullName>
        <ecNumber evidence="5">2.3.1.266</ecNumber>
    </recommendedName>
</protein>
<dbReference type="AlphaFoldDB" id="M1PC93"/>
<dbReference type="OrthoDB" id="5514932at2"/>
<dbReference type="STRING" id="1167006.UWK_00788"/>
<evidence type="ECO:0000256" key="5">
    <source>
        <dbReference type="RuleBase" id="RU363094"/>
    </source>
</evidence>
<comment type="similarity">
    <text evidence="1 5">Belongs to the acetyltransferase family. RimI subfamily.</text>
</comment>
<evidence type="ECO:0000313" key="8">
    <source>
        <dbReference type="Proteomes" id="UP000011721"/>
    </source>
</evidence>
<organism evidence="7 8">
    <name type="scientific">Desulfocapsa sulfexigens (strain DSM 10523 / SB164P1)</name>
    <dbReference type="NCBI Taxonomy" id="1167006"/>
    <lineage>
        <taxon>Bacteria</taxon>
        <taxon>Pseudomonadati</taxon>
        <taxon>Thermodesulfobacteriota</taxon>
        <taxon>Desulfobulbia</taxon>
        <taxon>Desulfobulbales</taxon>
        <taxon>Desulfocapsaceae</taxon>
        <taxon>Desulfocapsa</taxon>
    </lineage>
</organism>
<dbReference type="Proteomes" id="UP000011721">
    <property type="component" value="Chromosome"/>
</dbReference>
<evidence type="ECO:0000259" key="6">
    <source>
        <dbReference type="PROSITE" id="PS51186"/>
    </source>
</evidence>
<accession>M1PC93</accession>
<feature type="domain" description="N-acetyltransferase" evidence="6">
    <location>
        <begin position="1"/>
        <end position="145"/>
    </location>
</feature>
<dbReference type="PANTHER" id="PTHR43420:SF44">
    <property type="entry name" value="ACETYLTRANSFERASE YPEA"/>
    <property type="match status" value="1"/>
</dbReference>
<evidence type="ECO:0000256" key="3">
    <source>
        <dbReference type="ARBA" id="ARBA00022679"/>
    </source>
</evidence>
<evidence type="ECO:0000256" key="2">
    <source>
        <dbReference type="ARBA" id="ARBA00022490"/>
    </source>
</evidence>
<keyword evidence="8" id="KW-1185">Reference proteome</keyword>
<dbReference type="RefSeq" id="WP_015403061.1">
    <property type="nucleotide sequence ID" value="NC_020304.1"/>
</dbReference>
<keyword evidence="2 5" id="KW-0963">Cytoplasm</keyword>
<dbReference type="GO" id="GO:0005737">
    <property type="term" value="C:cytoplasm"/>
    <property type="evidence" value="ECO:0007669"/>
    <property type="project" value="UniProtKB-SubCell"/>
</dbReference>